<dbReference type="Proteomes" id="UP000095282">
    <property type="component" value="Unplaced"/>
</dbReference>
<sequence length="150" mass="17655">MTSKINDWEALAKEELKNTNFAKEVRMGRAFDGRNVSYEDWRTELSAREDPIEHVKLTLDEASRKYKNVKLEDVLYETMVVSQKYKIALDLEMRAHNFLVQEINLLPDWPEIERVVAENGKHQQLIEFQEFLTVNGYLAQQSTPREPKVK</sequence>
<organism evidence="1 2">
    <name type="scientific">Caenorhabditis tropicalis</name>
    <dbReference type="NCBI Taxonomy" id="1561998"/>
    <lineage>
        <taxon>Eukaryota</taxon>
        <taxon>Metazoa</taxon>
        <taxon>Ecdysozoa</taxon>
        <taxon>Nematoda</taxon>
        <taxon>Chromadorea</taxon>
        <taxon>Rhabditida</taxon>
        <taxon>Rhabditina</taxon>
        <taxon>Rhabditomorpha</taxon>
        <taxon>Rhabditoidea</taxon>
        <taxon>Rhabditidae</taxon>
        <taxon>Peloderinae</taxon>
        <taxon>Caenorhabditis</taxon>
    </lineage>
</organism>
<evidence type="ECO:0000313" key="2">
    <source>
        <dbReference type="WBParaSite" id="Csp11.Scaffold629.g16008.t1"/>
    </source>
</evidence>
<reference evidence="2" key="1">
    <citation type="submission" date="2016-11" db="UniProtKB">
        <authorList>
            <consortium name="WormBaseParasite"/>
        </authorList>
    </citation>
    <scope>IDENTIFICATION</scope>
</reference>
<protein>
    <submittedName>
        <fullName evidence="2">IDEAL domain-containing protein</fullName>
    </submittedName>
</protein>
<keyword evidence="1" id="KW-1185">Reference proteome</keyword>
<proteinExistence type="predicted"/>
<dbReference type="WBParaSite" id="Csp11.Scaffold629.g16008.t1">
    <property type="protein sequence ID" value="Csp11.Scaffold629.g16008.t1"/>
    <property type="gene ID" value="Csp11.Scaffold629.g16008"/>
</dbReference>
<dbReference type="AlphaFoldDB" id="A0A1I7U8S2"/>
<evidence type="ECO:0000313" key="1">
    <source>
        <dbReference type="Proteomes" id="UP000095282"/>
    </source>
</evidence>
<accession>A0A1I7U8S2</accession>
<name>A0A1I7U8S2_9PELO</name>